<proteinExistence type="predicted"/>
<organism evidence="1 2">
    <name type="scientific">Peronosclerospora sorghi</name>
    <dbReference type="NCBI Taxonomy" id="230839"/>
    <lineage>
        <taxon>Eukaryota</taxon>
        <taxon>Sar</taxon>
        <taxon>Stramenopiles</taxon>
        <taxon>Oomycota</taxon>
        <taxon>Peronosporomycetes</taxon>
        <taxon>Peronosporales</taxon>
        <taxon>Peronosporaceae</taxon>
        <taxon>Peronosclerospora</taxon>
    </lineage>
</organism>
<dbReference type="Proteomes" id="UP001163321">
    <property type="component" value="Chromosome 1"/>
</dbReference>
<name>A0ACC0WVV1_9STRA</name>
<accession>A0ACC0WVV1</accession>
<comment type="caution">
    <text evidence="1">The sequence shown here is derived from an EMBL/GenBank/DDBJ whole genome shotgun (WGS) entry which is preliminary data.</text>
</comment>
<evidence type="ECO:0000313" key="2">
    <source>
        <dbReference type="Proteomes" id="UP001163321"/>
    </source>
</evidence>
<reference evidence="1 2" key="1">
    <citation type="journal article" date="2022" name="bioRxiv">
        <title>The genome of the oomycete Peronosclerospora sorghi, a cosmopolitan pathogen of maize and sorghum, is inflated with dispersed pseudogenes.</title>
        <authorList>
            <person name="Fletcher K."/>
            <person name="Martin F."/>
            <person name="Isakeit T."/>
            <person name="Cavanaugh K."/>
            <person name="Magill C."/>
            <person name="Michelmore R."/>
        </authorList>
    </citation>
    <scope>NUCLEOTIDE SEQUENCE [LARGE SCALE GENOMIC DNA]</scope>
    <source>
        <strain evidence="1">P6</strain>
    </source>
</reference>
<protein>
    <submittedName>
        <fullName evidence="1">Uncharacterized protein</fullName>
    </submittedName>
</protein>
<evidence type="ECO:0000313" key="1">
    <source>
        <dbReference type="EMBL" id="KAI9923050.1"/>
    </source>
</evidence>
<keyword evidence="2" id="KW-1185">Reference proteome</keyword>
<gene>
    <name evidence="1" type="ORF">PsorP6_002332</name>
</gene>
<sequence length="167" mass="18628">MPEDEEDVSDEDTTTSSNDLTANVETTTDYADDSDNDETKHSKAMRKRGTTLTDDSMDYDDDQNATLKPPSLDTTQAVTGLSSTDVLFALQRTHRYSFVIAIFVFSISQKLCKRIALFLSSTMLSSFSRKLCLLLIVAFLSFFNVTNQCTILLWHKSGNMLVAKLAT</sequence>
<dbReference type="EMBL" id="CM047580">
    <property type="protein sequence ID" value="KAI9923050.1"/>
    <property type="molecule type" value="Genomic_DNA"/>
</dbReference>